<comment type="caution">
    <text evidence="1">The sequence shown here is derived from an EMBL/GenBank/DDBJ whole genome shotgun (WGS) entry which is preliminary data.</text>
</comment>
<gene>
    <name evidence="1" type="primary">yqeC</name>
    <name evidence="1" type="ORF">ACFPJ5_11460</name>
</gene>
<sequence length="252" mass="26789">MHVADALDAREGTTCVVGAGGKKTTLRTLADRLDHAVVTATVRIPIFDDWVEDVVVTDDPRSVVASSLDTTDNTDSTEGDGHRTVGVVPGRDRSDRYAGYDPEVIDTLADCGRPMLVKADGARTRLLKAPAAHEPRIPTTATTVVPIVGARVVGKPLTDEWVHRVDRVADVTGLRQGEQIGPEDVARVVASDRGGLKDVPSDATVIPVVNMVDDAELAETASRIAEEIHVRADVSRVVLAEMRAADPVVAVV</sequence>
<protein>
    <submittedName>
        <fullName evidence="1">Selenium cofactor biosynthesis protein YqeC</fullName>
    </submittedName>
</protein>
<evidence type="ECO:0000313" key="2">
    <source>
        <dbReference type="Proteomes" id="UP001596201"/>
    </source>
</evidence>
<evidence type="ECO:0000313" key="1">
    <source>
        <dbReference type="EMBL" id="MFC5367553.1"/>
    </source>
</evidence>
<dbReference type="Pfam" id="PF19842">
    <property type="entry name" value="YqeC"/>
    <property type="match status" value="1"/>
</dbReference>
<name>A0ABD5RC53_9EURY</name>
<keyword evidence="2" id="KW-1185">Reference proteome</keyword>
<dbReference type="InterPro" id="IPR017587">
    <property type="entry name" value="YqeC"/>
</dbReference>
<dbReference type="EMBL" id="JBHSKX010000002">
    <property type="protein sequence ID" value="MFC5367553.1"/>
    <property type="molecule type" value="Genomic_DNA"/>
</dbReference>
<dbReference type="Proteomes" id="UP001596201">
    <property type="component" value="Unassembled WGS sequence"/>
</dbReference>
<dbReference type="NCBIfam" id="TIGR03172">
    <property type="entry name" value="selenium cofactor biosynthesis protein YqeC"/>
    <property type="match status" value="1"/>
</dbReference>
<dbReference type="RefSeq" id="WP_227229803.1">
    <property type="nucleotide sequence ID" value="NZ_JAJCVJ010000002.1"/>
</dbReference>
<reference evidence="1 2" key="1">
    <citation type="journal article" date="2019" name="Int. J. Syst. Evol. Microbiol.">
        <title>The Global Catalogue of Microorganisms (GCM) 10K type strain sequencing project: providing services to taxonomists for standard genome sequencing and annotation.</title>
        <authorList>
            <consortium name="The Broad Institute Genomics Platform"/>
            <consortium name="The Broad Institute Genome Sequencing Center for Infectious Disease"/>
            <person name="Wu L."/>
            <person name="Ma J."/>
        </authorList>
    </citation>
    <scope>NUCLEOTIDE SEQUENCE [LARGE SCALE GENOMIC DNA]</scope>
    <source>
        <strain evidence="1 2">CGMCC 1.12237</strain>
    </source>
</reference>
<accession>A0ABD5RC53</accession>
<dbReference type="AlphaFoldDB" id="A0ABD5RC53"/>
<organism evidence="1 2">
    <name type="scientific">Salinirubrum litoreum</name>
    <dbReference type="NCBI Taxonomy" id="1126234"/>
    <lineage>
        <taxon>Archaea</taxon>
        <taxon>Methanobacteriati</taxon>
        <taxon>Methanobacteriota</taxon>
        <taxon>Stenosarchaea group</taxon>
        <taxon>Halobacteria</taxon>
        <taxon>Halobacteriales</taxon>
        <taxon>Haloferacaceae</taxon>
        <taxon>Salinirubrum</taxon>
    </lineage>
</organism>
<proteinExistence type="predicted"/>